<feature type="region of interest" description="Disordered" evidence="1">
    <location>
        <begin position="169"/>
        <end position="190"/>
    </location>
</feature>
<name>A0A284R1A3_ARMOS</name>
<evidence type="ECO:0000256" key="1">
    <source>
        <dbReference type="SAM" id="MobiDB-lite"/>
    </source>
</evidence>
<dbReference type="EMBL" id="FUEG01000003">
    <property type="protein sequence ID" value="SJL02475.1"/>
    <property type="molecule type" value="Genomic_DNA"/>
</dbReference>
<organism evidence="2 3">
    <name type="scientific">Armillaria ostoyae</name>
    <name type="common">Armillaria root rot fungus</name>
    <dbReference type="NCBI Taxonomy" id="47428"/>
    <lineage>
        <taxon>Eukaryota</taxon>
        <taxon>Fungi</taxon>
        <taxon>Dikarya</taxon>
        <taxon>Basidiomycota</taxon>
        <taxon>Agaricomycotina</taxon>
        <taxon>Agaricomycetes</taxon>
        <taxon>Agaricomycetidae</taxon>
        <taxon>Agaricales</taxon>
        <taxon>Marasmiineae</taxon>
        <taxon>Physalacriaceae</taxon>
        <taxon>Armillaria</taxon>
    </lineage>
</organism>
<feature type="compositionally biased region" description="Low complexity" evidence="1">
    <location>
        <begin position="179"/>
        <end position="188"/>
    </location>
</feature>
<sequence length="563" mass="61670">MTGTPEPPDELCDTSFKMTASKTMEAKQRHTKKLEAAAESIVKDYGKAVEIEGTAVSAVFDVMVVLRHMWKNELKPAKNLTTKQHRTVANAVDILEAWMDLEEYKAAQDAMALANLMNDNFKSLQMTANTLKTTAETQDTSDNAANEQLRELKQNVLSLQSIVEDLRSAKPHPAPVPTPTQSQSQSSPLSYANVTAKANPFTGDPRHSDVIAKAKLANRRVIVKPTTEDAMAAMARRSEKELVKEVNDALSIATTITGDTLHMVPDDISVVGARKLANGGVIYTLNSDKAAKWLREPVALENIAQAVGEETSVSLQLNNVIVPFAPTTIDIENEDTWRNIETSSELTTGTIRSVRFLKPVEHHQQGQREAHLVVGFDSREQANKAIRGGIIIEGKELQAKKELPDASRATDVLRSRHPESKYKYFVTEDPTTWTTNDVQKRDENARPRKGDKDGAERTNSQGGATATSLGSLMVSSHPTRGRRDGGSTKQTKTRQPNPNLTPLVGPSKYHQPSLNQFLARSQRSASATSADRTPAAEDDEPSAEEVNGKTRVEQVSPTPSIDL</sequence>
<reference evidence="3" key="1">
    <citation type="journal article" date="2017" name="Nat. Ecol. Evol.">
        <title>Genome expansion and lineage-specific genetic innovations in the forest pathogenic fungi Armillaria.</title>
        <authorList>
            <person name="Sipos G."/>
            <person name="Prasanna A.N."/>
            <person name="Walter M.C."/>
            <person name="O'Connor E."/>
            <person name="Balint B."/>
            <person name="Krizsan K."/>
            <person name="Kiss B."/>
            <person name="Hess J."/>
            <person name="Varga T."/>
            <person name="Slot J."/>
            <person name="Riley R."/>
            <person name="Boka B."/>
            <person name="Rigling D."/>
            <person name="Barry K."/>
            <person name="Lee J."/>
            <person name="Mihaltcheva S."/>
            <person name="LaButti K."/>
            <person name="Lipzen A."/>
            <person name="Waldron R."/>
            <person name="Moloney N.M."/>
            <person name="Sperisen C."/>
            <person name="Kredics L."/>
            <person name="Vagvoelgyi C."/>
            <person name="Patrignani A."/>
            <person name="Fitzpatrick D."/>
            <person name="Nagy I."/>
            <person name="Doyle S."/>
            <person name="Anderson J.B."/>
            <person name="Grigoriev I.V."/>
            <person name="Gueldener U."/>
            <person name="Muensterkoetter M."/>
            <person name="Nagy L.G."/>
        </authorList>
    </citation>
    <scope>NUCLEOTIDE SEQUENCE [LARGE SCALE GENOMIC DNA]</scope>
    <source>
        <strain evidence="3">C18/9</strain>
    </source>
</reference>
<protein>
    <submittedName>
        <fullName evidence="2">Uncharacterized protein</fullName>
    </submittedName>
</protein>
<feature type="compositionally biased region" description="Basic and acidic residues" evidence="1">
    <location>
        <begin position="438"/>
        <end position="456"/>
    </location>
</feature>
<evidence type="ECO:0000313" key="2">
    <source>
        <dbReference type="EMBL" id="SJL02475.1"/>
    </source>
</evidence>
<dbReference type="Proteomes" id="UP000219338">
    <property type="component" value="Unassembled WGS sequence"/>
</dbReference>
<proteinExistence type="predicted"/>
<dbReference type="OrthoDB" id="3004209at2759"/>
<feature type="compositionally biased region" description="Polar residues" evidence="1">
    <location>
        <begin position="487"/>
        <end position="500"/>
    </location>
</feature>
<gene>
    <name evidence="2" type="ORF">ARMOST_05803</name>
</gene>
<feature type="compositionally biased region" description="Polar residues" evidence="1">
    <location>
        <begin position="457"/>
        <end position="478"/>
    </location>
</feature>
<evidence type="ECO:0000313" key="3">
    <source>
        <dbReference type="Proteomes" id="UP000219338"/>
    </source>
</evidence>
<feature type="compositionally biased region" description="Low complexity" evidence="1">
    <location>
        <begin position="519"/>
        <end position="533"/>
    </location>
</feature>
<accession>A0A284R1A3</accession>
<feature type="region of interest" description="Disordered" evidence="1">
    <location>
        <begin position="434"/>
        <end position="563"/>
    </location>
</feature>
<keyword evidence="3" id="KW-1185">Reference proteome</keyword>
<dbReference type="AlphaFoldDB" id="A0A284R1A3"/>
<feature type="compositionally biased region" description="Polar residues" evidence="1">
    <location>
        <begin position="553"/>
        <end position="563"/>
    </location>
</feature>